<evidence type="ECO:0000313" key="2">
    <source>
        <dbReference type="EMBL" id="KGH41935.1"/>
    </source>
</evidence>
<accession>A0AAW3FKQ2</accession>
<dbReference type="PANTHER" id="PTHR37314">
    <property type="entry name" value="SLR0142 PROTEIN"/>
    <property type="match status" value="1"/>
</dbReference>
<keyword evidence="1" id="KW-0472">Membrane</keyword>
<gene>
    <name evidence="2" type="ORF">CMPG5300_2584</name>
</gene>
<feature type="transmembrane region" description="Helical" evidence="1">
    <location>
        <begin position="174"/>
        <end position="193"/>
    </location>
</feature>
<organism evidence="2 3">
    <name type="scientific">Lactiplantibacillus plantarum CMPG5300</name>
    <dbReference type="NCBI Taxonomy" id="1304889"/>
    <lineage>
        <taxon>Bacteria</taxon>
        <taxon>Bacillati</taxon>
        <taxon>Bacillota</taxon>
        <taxon>Bacilli</taxon>
        <taxon>Lactobacillales</taxon>
        <taxon>Lactobacillaceae</taxon>
        <taxon>Lactiplantibacillus</taxon>
    </lineage>
</organism>
<evidence type="ECO:0000313" key="3">
    <source>
        <dbReference type="Proteomes" id="UP000029801"/>
    </source>
</evidence>
<comment type="caution">
    <text evidence="2">The sequence shown here is derived from an EMBL/GenBank/DDBJ whole genome shotgun (WGS) entry which is preliminary data.</text>
</comment>
<dbReference type="PANTHER" id="PTHR37314:SF4">
    <property type="entry name" value="UPF0700 TRANSMEMBRANE PROTEIN YOAK"/>
    <property type="match status" value="1"/>
</dbReference>
<proteinExistence type="predicted"/>
<feature type="transmembrane region" description="Helical" evidence="1">
    <location>
        <begin position="97"/>
        <end position="119"/>
    </location>
</feature>
<protein>
    <submittedName>
        <fullName evidence="2">Hypothetical membrane protein, DUF1275 family</fullName>
    </submittedName>
</protein>
<dbReference type="Pfam" id="PF06912">
    <property type="entry name" value="DUF1275"/>
    <property type="match status" value="1"/>
</dbReference>
<feature type="transmembrane region" description="Helical" evidence="1">
    <location>
        <begin position="65"/>
        <end position="85"/>
    </location>
</feature>
<name>A0AAW3FKQ2_LACPN</name>
<feature type="transmembrane region" description="Helical" evidence="1">
    <location>
        <begin position="12"/>
        <end position="32"/>
    </location>
</feature>
<dbReference type="InterPro" id="IPR010699">
    <property type="entry name" value="DUF1275"/>
</dbReference>
<feature type="transmembrane region" description="Helical" evidence="1">
    <location>
        <begin position="202"/>
        <end position="221"/>
    </location>
</feature>
<dbReference type="EMBL" id="AXZV01000015">
    <property type="protein sequence ID" value="KGH41935.1"/>
    <property type="molecule type" value="Genomic_DNA"/>
</dbReference>
<dbReference type="AlphaFoldDB" id="A0AAW3FKQ2"/>
<keyword evidence="1" id="KW-1133">Transmembrane helix</keyword>
<dbReference type="Proteomes" id="UP000029801">
    <property type="component" value="Chromosome"/>
</dbReference>
<reference evidence="2 3" key="1">
    <citation type="journal article" date="2014" name="Genome Announc.">
        <title>Draft Genome Sequence of Lactobacillus plantarum CMPG5300, a Human Vaginal Isolate.</title>
        <authorList>
            <person name="Malik S."/>
            <person name="Siezen R.J."/>
            <person name="Renckens B."/>
            <person name="Vaneechoutte M."/>
            <person name="Vanderleyden J."/>
            <person name="Lebeer S."/>
        </authorList>
    </citation>
    <scope>NUCLEOTIDE SEQUENCE [LARGE SCALE GENOMIC DNA]</scope>
    <source>
        <strain evidence="2 3">CMPG5300</strain>
    </source>
</reference>
<dbReference type="RefSeq" id="WP_046040603.1">
    <property type="nucleotide sequence ID" value="NZ_CM002918.1"/>
</dbReference>
<keyword evidence="1" id="KW-0812">Transmembrane</keyword>
<evidence type="ECO:0000256" key="1">
    <source>
        <dbReference type="SAM" id="Phobius"/>
    </source>
</evidence>
<sequence>MQRFQSRHLFQLREIGLGLTCIGGFIDAYTFIQRGGVLAAGQTGNLIFLSVDVAQWNLPGVLTKLATVLFFTLGVIVVGILKQWLGARSHYWRLPVLVAELVVCLMVGMLPATVSNAMVVPPLAFVMAMQTTAFSAIAGHGYNNVFSTGNLKKATIALTNYWLTGVRTELATGLVYWELVLSFATGAIVSAILQRWWTLRTIWVAAGLLILVGGYYTWLLVHRTANDDAE</sequence>